<dbReference type="Proteomes" id="UP001595191">
    <property type="component" value="Unassembled WGS sequence"/>
</dbReference>
<gene>
    <name evidence="1" type="ORF">ACEZ3G_14385</name>
</gene>
<proteinExistence type="predicted"/>
<organism evidence="1 2">
    <name type="scientific">Meishania litoralis</name>
    <dbReference type="NCBI Taxonomy" id="3434685"/>
    <lineage>
        <taxon>Bacteria</taxon>
        <taxon>Pseudomonadati</taxon>
        <taxon>Bacteroidota</taxon>
        <taxon>Flavobacteriia</taxon>
        <taxon>Flavobacteriales</taxon>
        <taxon>Flavobacteriaceae</taxon>
        <taxon>Meishania</taxon>
    </lineage>
</organism>
<dbReference type="EMBL" id="JBHFPV010000004">
    <property type="protein sequence ID" value="MFH6604673.1"/>
    <property type="molecule type" value="Genomic_DNA"/>
</dbReference>
<reference evidence="1" key="1">
    <citation type="submission" date="2024-09" db="EMBL/GenBank/DDBJ databases">
        <authorList>
            <person name="Liu J."/>
        </authorList>
    </citation>
    <scope>NUCLEOTIDE SEQUENCE</scope>
    <source>
        <strain evidence="1">NBU2967</strain>
    </source>
</reference>
<comment type="caution">
    <text evidence="1">The sequence shown here is derived from an EMBL/GenBank/DDBJ whole genome shotgun (WGS) entry which is preliminary data.</text>
</comment>
<evidence type="ECO:0000313" key="1">
    <source>
        <dbReference type="EMBL" id="MFH6604673.1"/>
    </source>
</evidence>
<accession>A0ACC7LMC0</accession>
<evidence type="ECO:0000313" key="2">
    <source>
        <dbReference type="Proteomes" id="UP001595191"/>
    </source>
</evidence>
<keyword evidence="2" id="KW-1185">Reference proteome</keyword>
<protein>
    <submittedName>
        <fullName evidence="1">C-type cytochrome</fullName>
    </submittedName>
</protein>
<sequence length="884" mass="99564">MKKATQLIALIYFFISCKQEKEVHSIEPQKITIDDISLNVPNGFELEELYSPSENEQGSWVALAQGPDNWLFSCDQYGKIYKFKAPSEGSVINADEIIPLNLKIGHAHGLLWAFNSLYVAVNKNWSDDLPDEKEYGSGVYRLTDTDGDGTLDKTEMLLKLNGAGEHGPHSFVLSPDGTQIYFIAGNHVLVPETLKENSLLPTNWGEDNLFEPYLDARGHANDIKAPGGWVAKFNPDGTDWELISAGYRNPFDMAFNQDGELFAYDADMEWDIGMPWYRPTRICHVTSGGEYGWRTGSGKWPAYYPDNLPAVHNLEQGSPTAVLAGNTLNFPSKYKNGLLIMDWSFGTIYFIDLQPNGSSYTGTREEFLSGTPLPLTDMIAGIDGNLYFATGGRRIDSHLFRLRYTGNEETTEAKIVDSESEKLRELRHNIERYHIEKSEEAIPLAWNNLNHKDRFIRYASRIALEHQPTAQWQDRFFSEQDPTKIIEAGIALAHQGDKSLQKNILEKLNQLNLESLSKHDQVALLRTYALLFIRMGEPEAGIGDATGRKLNSYFPHANNTINRELGQLLLFLKADGVTENLADLLERHAKENTITEGVEMLSEEATLRSEQYGPLIRDVIAKMPPSESIYYGMLLSHADEGWTKEAREKYFKWFFDVMNAKGGMSFKAYIENVRQKAMTHVPKAEREYYERLSGIYSPTDALADLPKPIGPGQNYTMQNANSIYWEKSKEYKSTIAKGERAYRAALCISCHRMKGEGGATGPDLTQIHSKFSSYDLTFSLISPSDEISDQYANTVFHKKDGSQVIGRLLSDSGDSLNIMTNPYNPSYTSKLAKTDVERQELSPVSPMPPGLLNRLNDEEIIDLYAYLLSGGDENHEIYTGKKSE</sequence>
<name>A0ACC7LMC0_9FLAO</name>